<dbReference type="Gene3D" id="1.25.10.10">
    <property type="entry name" value="Leucine-rich Repeat Variant"/>
    <property type="match status" value="1"/>
</dbReference>
<dbReference type="InterPro" id="IPR011989">
    <property type="entry name" value="ARM-like"/>
</dbReference>
<proteinExistence type="predicted"/>
<dbReference type="AlphaFoldDB" id="A0A9P6ZHH7"/>
<reference evidence="1" key="1">
    <citation type="journal article" date="2020" name="New Phytol.">
        <title>Comparative genomics reveals dynamic genome evolution in host specialist ectomycorrhizal fungi.</title>
        <authorList>
            <person name="Lofgren L.A."/>
            <person name="Nguyen N.H."/>
            <person name="Vilgalys R."/>
            <person name="Ruytinx J."/>
            <person name="Liao H.L."/>
            <person name="Branco S."/>
            <person name="Kuo A."/>
            <person name="LaButti K."/>
            <person name="Lipzen A."/>
            <person name="Andreopoulos W."/>
            <person name="Pangilinan J."/>
            <person name="Riley R."/>
            <person name="Hundley H."/>
            <person name="Na H."/>
            <person name="Barry K."/>
            <person name="Grigoriev I.V."/>
            <person name="Stajich J.E."/>
            <person name="Kennedy P.G."/>
        </authorList>
    </citation>
    <scope>NUCLEOTIDE SEQUENCE</scope>
    <source>
        <strain evidence="1">DOB743</strain>
    </source>
</reference>
<dbReference type="InterPro" id="IPR016024">
    <property type="entry name" value="ARM-type_fold"/>
</dbReference>
<dbReference type="Proteomes" id="UP000714275">
    <property type="component" value="Unassembled WGS sequence"/>
</dbReference>
<evidence type="ECO:0000313" key="2">
    <source>
        <dbReference type="Proteomes" id="UP000714275"/>
    </source>
</evidence>
<sequence>MTPSSIHSNYRYFVEEELDCLDLPTLLKSLSPTSNSAETCSQALYVLSGLLKLNAAAVQQMGVVGGWSALRMCLEETAPPTIHANSHASILSDPSSVSTSALTLAAIQYRTEGEEGGSLLDAWVSALVEPVPFGADGETEKDVEFQENIVRILYTFATSCNGAFSAVQKYSL</sequence>
<comment type="caution">
    <text evidence="1">The sequence shown here is derived from an EMBL/GenBank/DDBJ whole genome shotgun (WGS) entry which is preliminary data.</text>
</comment>
<dbReference type="SUPFAM" id="SSF48371">
    <property type="entry name" value="ARM repeat"/>
    <property type="match status" value="1"/>
</dbReference>
<name>A0A9P6ZHH7_9AGAM</name>
<gene>
    <name evidence="1" type="ORF">EV702DRAFT_1205318</name>
</gene>
<accession>A0A9P6ZHH7</accession>
<dbReference type="OrthoDB" id="10250458at2759"/>
<evidence type="ECO:0000313" key="1">
    <source>
        <dbReference type="EMBL" id="KAG1763894.1"/>
    </source>
</evidence>
<dbReference type="EMBL" id="JABBWD010000142">
    <property type="protein sequence ID" value="KAG1763894.1"/>
    <property type="molecule type" value="Genomic_DNA"/>
</dbReference>
<protein>
    <submittedName>
        <fullName evidence="1">Uncharacterized protein</fullName>
    </submittedName>
</protein>
<organism evidence="1 2">
    <name type="scientific">Suillus placidus</name>
    <dbReference type="NCBI Taxonomy" id="48579"/>
    <lineage>
        <taxon>Eukaryota</taxon>
        <taxon>Fungi</taxon>
        <taxon>Dikarya</taxon>
        <taxon>Basidiomycota</taxon>
        <taxon>Agaricomycotina</taxon>
        <taxon>Agaricomycetes</taxon>
        <taxon>Agaricomycetidae</taxon>
        <taxon>Boletales</taxon>
        <taxon>Suillineae</taxon>
        <taxon>Suillaceae</taxon>
        <taxon>Suillus</taxon>
    </lineage>
</organism>
<keyword evidence="2" id="KW-1185">Reference proteome</keyword>